<name>A0A1V3XTH5_MYCKA</name>
<dbReference type="Proteomes" id="UP000189229">
    <property type="component" value="Unassembled WGS sequence"/>
</dbReference>
<feature type="compositionally biased region" description="Polar residues" evidence="1">
    <location>
        <begin position="35"/>
        <end position="44"/>
    </location>
</feature>
<evidence type="ECO:0000313" key="2">
    <source>
        <dbReference type="EMBL" id="OOK82076.1"/>
    </source>
</evidence>
<reference evidence="4 5" key="1">
    <citation type="submission" date="2017-02" db="EMBL/GenBank/DDBJ databases">
        <title>Complete genome sequences of Mycobacterium kansasii strains isolated from rhesus macaques.</title>
        <authorList>
            <person name="Panda A."/>
            <person name="Nagaraj S."/>
            <person name="Zhao X."/>
            <person name="Tettelin H."/>
            <person name="Detolla L.J."/>
        </authorList>
    </citation>
    <scope>NUCLEOTIDE SEQUENCE [LARGE SCALE GENOMIC DNA]</scope>
    <source>
        <strain evidence="3 4">11-3469</strain>
        <strain evidence="2 5">11-3813</strain>
    </source>
</reference>
<organism evidence="2 5">
    <name type="scientific">Mycobacterium kansasii</name>
    <dbReference type="NCBI Taxonomy" id="1768"/>
    <lineage>
        <taxon>Bacteria</taxon>
        <taxon>Bacillati</taxon>
        <taxon>Actinomycetota</taxon>
        <taxon>Actinomycetes</taxon>
        <taxon>Mycobacteriales</taxon>
        <taxon>Mycobacteriaceae</taxon>
        <taxon>Mycobacterium</taxon>
    </lineage>
</organism>
<accession>A0A1V3XTH5</accession>
<dbReference type="EMBL" id="MVBN01000001">
    <property type="protein sequence ID" value="OOK83246.1"/>
    <property type="molecule type" value="Genomic_DNA"/>
</dbReference>
<protein>
    <submittedName>
        <fullName evidence="2">Uncharacterized protein</fullName>
    </submittedName>
</protein>
<evidence type="ECO:0000256" key="1">
    <source>
        <dbReference type="SAM" id="MobiDB-lite"/>
    </source>
</evidence>
<evidence type="ECO:0000313" key="3">
    <source>
        <dbReference type="EMBL" id="OOK83246.1"/>
    </source>
</evidence>
<evidence type="ECO:0000313" key="5">
    <source>
        <dbReference type="Proteomes" id="UP000189229"/>
    </source>
</evidence>
<dbReference type="Proteomes" id="UP000188532">
    <property type="component" value="Unassembled WGS sequence"/>
</dbReference>
<proteinExistence type="predicted"/>
<dbReference type="EMBL" id="MVBM01000001">
    <property type="protein sequence ID" value="OOK82076.1"/>
    <property type="molecule type" value="Genomic_DNA"/>
</dbReference>
<feature type="region of interest" description="Disordered" evidence="1">
    <location>
        <begin position="1"/>
        <end position="44"/>
    </location>
</feature>
<evidence type="ECO:0000313" key="4">
    <source>
        <dbReference type="Proteomes" id="UP000188532"/>
    </source>
</evidence>
<comment type="caution">
    <text evidence="2">The sequence shown here is derived from an EMBL/GenBank/DDBJ whole genome shotgun (WGS) entry which is preliminary data.</text>
</comment>
<sequence>MVSTSAHRADGHSSGAEAGEFTAADRTVNPPSRGAVSTSIDNYG</sequence>
<gene>
    <name evidence="3" type="ORF">BZL29_0702</name>
    <name evidence="2" type="ORF">BZL30_1245</name>
</gene>
<dbReference type="AlphaFoldDB" id="A0A1V3XTH5"/>